<evidence type="ECO:0000313" key="1">
    <source>
        <dbReference type="EMBL" id="CEK50257.1"/>
    </source>
</evidence>
<feature type="non-terminal residue" evidence="1">
    <location>
        <position position="1"/>
    </location>
</feature>
<name>A0A0B6Y1T8_9EUPU</name>
<dbReference type="EMBL" id="HACG01003392">
    <property type="protein sequence ID" value="CEK50257.1"/>
    <property type="molecule type" value="Transcribed_RNA"/>
</dbReference>
<feature type="non-terminal residue" evidence="1">
    <location>
        <position position="76"/>
    </location>
</feature>
<dbReference type="AlphaFoldDB" id="A0A0B6Y1T8"/>
<reference evidence="1" key="1">
    <citation type="submission" date="2014-12" db="EMBL/GenBank/DDBJ databases">
        <title>Insight into the proteome of Arion vulgaris.</title>
        <authorList>
            <person name="Aradska J."/>
            <person name="Bulat T."/>
            <person name="Smidak R."/>
            <person name="Sarate P."/>
            <person name="Gangsoo J."/>
            <person name="Sialana F."/>
            <person name="Bilban M."/>
            <person name="Lubec G."/>
        </authorList>
    </citation>
    <scope>NUCLEOTIDE SEQUENCE</scope>
    <source>
        <tissue evidence="1">Skin</tissue>
    </source>
</reference>
<organism evidence="1">
    <name type="scientific">Arion vulgaris</name>
    <dbReference type="NCBI Taxonomy" id="1028688"/>
    <lineage>
        <taxon>Eukaryota</taxon>
        <taxon>Metazoa</taxon>
        <taxon>Spiralia</taxon>
        <taxon>Lophotrochozoa</taxon>
        <taxon>Mollusca</taxon>
        <taxon>Gastropoda</taxon>
        <taxon>Heterobranchia</taxon>
        <taxon>Euthyneura</taxon>
        <taxon>Panpulmonata</taxon>
        <taxon>Eupulmonata</taxon>
        <taxon>Stylommatophora</taxon>
        <taxon>Helicina</taxon>
        <taxon>Arionoidea</taxon>
        <taxon>Arionidae</taxon>
        <taxon>Arion</taxon>
    </lineage>
</organism>
<protein>
    <submittedName>
        <fullName evidence="1">Uncharacterized protein</fullName>
    </submittedName>
</protein>
<proteinExistence type="predicted"/>
<gene>
    <name evidence="1" type="primary">ORF10251</name>
</gene>
<accession>A0A0B6Y1T8</accession>
<sequence>DRKNVSAKHICQCPLAKKLDNSAAAGGESSLQIHPTETVVVSPAYLKTTDSNIISSKCLQKVTQPEFSYIPMESSV</sequence>